<comment type="caution">
    <text evidence="2">The sequence shown here is derived from an EMBL/GenBank/DDBJ whole genome shotgun (WGS) entry which is preliminary data.</text>
</comment>
<evidence type="ECO:0000313" key="3">
    <source>
        <dbReference type="Proteomes" id="UP001201985"/>
    </source>
</evidence>
<evidence type="ECO:0000313" key="2">
    <source>
        <dbReference type="EMBL" id="MCI0755264.1"/>
    </source>
</evidence>
<dbReference type="RefSeq" id="WP_241793327.1">
    <property type="nucleotide sequence ID" value="NZ_JALBUU010000028.1"/>
</dbReference>
<keyword evidence="3" id="KW-1185">Reference proteome</keyword>
<accession>A0ABS9W7J0</accession>
<evidence type="ECO:0000256" key="1">
    <source>
        <dbReference type="ARBA" id="ARBA00022649"/>
    </source>
</evidence>
<protein>
    <submittedName>
        <fullName evidence="2">Type II toxin-antitoxin system CcdA family antitoxin</fullName>
    </submittedName>
</protein>
<dbReference type="Pfam" id="PF07362">
    <property type="entry name" value="CcdA"/>
    <property type="match status" value="1"/>
</dbReference>
<dbReference type="EMBL" id="JALBUU010000028">
    <property type="protein sequence ID" value="MCI0755264.1"/>
    <property type="molecule type" value="Genomic_DNA"/>
</dbReference>
<reference evidence="2 3" key="1">
    <citation type="submission" date="2022-03" db="EMBL/GenBank/DDBJ databases">
        <title>Complete genome analysis of Roseomonas KG 17.1 : a prolific producer of plant growth promoters.</title>
        <authorList>
            <person name="Saadouli I."/>
            <person name="Najjari A."/>
            <person name="Mosbah A."/>
            <person name="Ouzari H.I."/>
        </authorList>
    </citation>
    <scope>NUCLEOTIDE SEQUENCE [LARGE SCALE GENOMIC DNA]</scope>
    <source>
        <strain evidence="2 3">KG17-1</strain>
    </source>
</reference>
<proteinExistence type="predicted"/>
<sequence length="91" mass="10145">MRRGTANQIAAPARKPQVKRAINLSLNNELVEQARRYTGNLSGTLEVLLEEFVAREEARRRAEDAALNRVVAAFGEFHARHGLLSDEFSGL</sequence>
<dbReference type="Proteomes" id="UP001201985">
    <property type="component" value="Unassembled WGS sequence"/>
</dbReference>
<organism evidence="2 3">
    <name type="scientific">Teichococcus vastitatis</name>
    <dbReference type="NCBI Taxonomy" id="2307076"/>
    <lineage>
        <taxon>Bacteria</taxon>
        <taxon>Pseudomonadati</taxon>
        <taxon>Pseudomonadota</taxon>
        <taxon>Alphaproteobacteria</taxon>
        <taxon>Acetobacterales</taxon>
        <taxon>Roseomonadaceae</taxon>
        <taxon>Roseomonas</taxon>
    </lineage>
</organism>
<name>A0ABS9W7J0_9PROT</name>
<dbReference type="InterPro" id="IPR009956">
    <property type="entry name" value="Post-segregation_anti-tox_CcdA"/>
</dbReference>
<gene>
    <name evidence="2" type="ORF">MON41_16210</name>
</gene>
<keyword evidence="1" id="KW-1277">Toxin-antitoxin system</keyword>